<dbReference type="Proteomes" id="UP001497623">
    <property type="component" value="Unassembled WGS sequence"/>
</dbReference>
<feature type="transmembrane region" description="Helical" evidence="8">
    <location>
        <begin position="75"/>
        <end position="93"/>
    </location>
</feature>
<feature type="transmembrane region" description="Helical" evidence="8">
    <location>
        <begin position="16"/>
        <end position="38"/>
    </location>
</feature>
<evidence type="ECO:0000313" key="10">
    <source>
        <dbReference type="EMBL" id="CAL4189242.1"/>
    </source>
</evidence>
<keyword evidence="11" id="KW-1185">Reference proteome</keyword>
<dbReference type="InterPro" id="IPR020846">
    <property type="entry name" value="MFS_dom"/>
</dbReference>
<dbReference type="InterPro" id="IPR003663">
    <property type="entry name" value="Sugar/inositol_transpt"/>
</dbReference>
<dbReference type="AlphaFoldDB" id="A0AAV2SG74"/>
<evidence type="ECO:0000313" key="11">
    <source>
        <dbReference type="Proteomes" id="UP001497623"/>
    </source>
</evidence>
<evidence type="ECO:0000256" key="5">
    <source>
        <dbReference type="ARBA" id="ARBA00022692"/>
    </source>
</evidence>
<dbReference type="FunFam" id="1.20.1250.20:FF:000218">
    <property type="entry name" value="facilitated trehalose transporter Tret1"/>
    <property type="match status" value="1"/>
</dbReference>
<keyword evidence="7 8" id="KW-0472">Membrane</keyword>
<feature type="transmembrane region" description="Helical" evidence="8">
    <location>
        <begin position="100"/>
        <end position="122"/>
    </location>
</feature>
<dbReference type="InterPro" id="IPR050549">
    <property type="entry name" value="MFS_Trehalose_Transporter"/>
</dbReference>
<dbReference type="InterPro" id="IPR005829">
    <property type="entry name" value="Sugar_transporter_CS"/>
</dbReference>
<dbReference type="GO" id="GO:0022857">
    <property type="term" value="F:transmembrane transporter activity"/>
    <property type="evidence" value="ECO:0007669"/>
    <property type="project" value="InterPro"/>
</dbReference>
<dbReference type="PANTHER" id="PTHR48021:SF1">
    <property type="entry name" value="GH07001P-RELATED"/>
    <property type="match status" value="1"/>
</dbReference>
<dbReference type="SUPFAM" id="SSF103473">
    <property type="entry name" value="MFS general substrate transporter"/>
    <property type="match status" value="1"/>
</dbReference>
<feature type="transmembrane region" description="Helical" evidence="8">
    <location>
        <begin position="50"/>
        <end position="69"/>
    </location>
</feature>
<sequence length="339" mass="36663">DISNSTSNLILTPMQYSWVSSIPNLAAALSSVIAGAAINTLGRRTSMRIIVLPFVLGWLLVGLADSFSLLLVGRIFLGLCLGGVSVAAPTLIGEITSPHIRGICGATFQLMATIGVLYVYSIGVLISWRWLALACLPIPILFGIGTFIFRKSPTFLLGKHRDQEALEALRWYRGSMYDCDKELESIKTNVKLNQSAGPSGLQKLKQPWNQRALVVSLGLMAGQQLCGVNAILFNANSIFEEADSGLSEDLSTILLGLTQFLGTLAGTVLVDRLGRRILLMSASCFMGVALAGVGTYFYLKEKDPEYAETSLSWLPLTGLLLFMVTFSVAYGPIPWLMMG</sequence>
<proteinExistence type="predicted"/>
<evidence type="ECO:0000256" key="1">
    <source>
        <dbReference type="ARBA" id="ARBA00004651"/>
    </source>
</evidence>
<dbReference type="PANTHER" id="PTHR48021">
    <property type="match status" value="1"/>
</dbReference>
<feature type="domain" description="Major facilitator superfamily (MFS) profile" evidence="9">
    <location>
        <begin position="1"/>
        <end position="339"/>
    </location>
</feature>
<keyword evidence="6 8" id="KW-1133">Transmembrane helix</keyword>
<dbReference type="PROSITE" id="PS00217">
    <property type="entry name" value="SUGAR_TRANSPORT_2"/>
    <property type="match status" value="1"/>
</dbReference>
<dbReference type="PROSITE" id="PS50850">
    <property type="entry name" value="MFS"/>
    <property type="match status" value="1"/>
</dbReference>
<feature type="transmembrane region" description="Helical" evidence="8">
    <location>
        <begin position="212"/>
        <end position="233"/>
    </location>
</feature>
<evidence type="ECO:0000259" key="9">
    <source>
        <dbReference type="PROSITE" id="PS50850"/>
    </source>
</evidence>
<evidence type="ECO:0000256" key="8">
    <source>
        <dbReference type="SAM" id="Phobius"/>
    </source>
</evidence>
<dbReference type="InterPro" id="IPR036259">
    <property type="entry name" value="MFS_trans_sf"/>
</dbReference>
<gene>
    <name evidence="10" type="ORF">MNOR_LOCUS36367</name>
</gene>
<comment type="caution">
    <text evidence="10">The sequence shown here is derived from an EMBL/GenBank/DDBJ whole genome shotgun (WGS) entry which is preliminary data.</text>
</comment>
<keyword evidence="3" id="KW-1003">Cell membrane</keyword>
<keyword evidence="4" id="KW-0762">Sugar transport</keyword>
<comment type="subcellular location">
    <subcellularLocation>
        <location evidence="1">Cell membrane</location>
        <topology evidence="1">Multi-pass membrane protein</topology>
    </subcellularLocation>
</comment>
<dbReference type="InterPro" id="IPR005828">
    <property type="entry name" value="MFS_sugar_transport-like"/>
</dbReference>
<feature type="non-terminal residue" evidence="10">
    <location>
        <position position="339"/>
    </location>
</feature>
<protein>
    <recommendedName>
        <fullName evidence="9">Major facilitator superfamily (MFS) profile domain-containing protein</fullName>
    </recommendedName>
</protein>
<feature type="transmembrane region" description="Helical" evidence="8">
    <location>
        <begin position="253"/>
        <end position="270"/>
    </location>
</feature>
<feature type="transmembrane region" description="Helical" evidence="8">
    <location>
        <begin position="311"/>
        <end position="333"/>
    </location>
</feature>
<dbReference type="PRINTS" id="PR00171">
    <property type="entry name" value="SUGRTRNSPORT"/>
</dbReference>
<dbReference type="Gene3D" id="1.20.1250.20">
    <property type="entry name" value="MFS general substrate transporter like domains"/>
    <property type="match status" value="1"/>
</dbReference>
<evidence type="ECO:0000256" key="6">
    <source>
        <dbReference type="ARBA" id="ARBA00022989"/>
    </source>
</evidence>
<organism evidence="10 11">
    <name type="scientific">Meganyctiphanes norvegica</name>
    <name type="common">Northern krill</name>
    <name type="synonym">Thysanopoda norvegica</name>
    <dbReference type="NCBI Taxonomy" id="48144"/>
    <lineage>
        <taxon>Eukaryota</taxon>
        <taxon>Metazoa</taxon>
        <taxon>Ecdysozoa</taxon>
        <taxon>Arthropoda</taxon>
        <taxon>Crustacea</taxon>
        <taxon>Multicrustacea</taxon>
        <taxon>Malacostraca</taxon>
        <taxon>Eumalacostraca</taxon>
        <taxon>Eucarida</taxon>
        <taxon>Euphausiacea</taxon>
        <taxon>Euphausiidae</taxon>
        <taxon>Meganyctiphanes</taxon>
    </lineage>
</organism>
<reference evidence="10 11" key="1">
    <citation type="submission" date="2024-05" db="EMBL/GenBank/DDBJ databases">
        <authorList>
            <person name="Wallberg A."/>
        </authorList>
    </citation>
    <scope>NUCLEOTIDE SEQUENCE [LARGE SCALE GENOMIC DNA]</scope>
</reference>
<keyword evidence="2" id="KW-0813">Transport</keyword>
<dbReference type="Pfam" id="PF00083">
    <property type="entry name" value="Sugar_tr"/>
    <property type="match status" value="1"/>
</dbReference>
<evidence type="ECO:0000256" key="4">
    <source>
        <dbReference type="ARBA" id="ARBA00022597"/>
    </source>
</evidence>
<evidence type="ECO:0000256" key="3">
    <source>
        <dbReference type="ARBA" id="ARBA00022475"/>
    </source>
</evidence>
<evidence type="ECO:0000256" key="2">
    <source>
        <dbReference type="ARBA" id="ARBA00022448"/>
    </source>
</evidence>
<feature type="non-terminal residue" evidence="10">
    <location>
        <position position="1"/>
    </location>
</feature>
<dbReference type="GO" id="GO:0005886">
    <property type="term" value="C:plasma membrane"/>
    <property type="evidence" value="ECO:0007669"/>
    <property type="project" value="UniProtKB-SubCell"/>
</dbReference>
<feature type="transmembrane region" description="Helical" evidence="8">
    <location>
        <begin position="128"/>
        <end position="149"/>
    </location>
</feature>
<keyword evidence="5 8" id="KW-0812">Transmembrane</keyword>
<evidence type="ECO:0000256" key="7">
    <source>
        <dbReference type="ARBA" id="ARBA00023136"/>
    </source>
</evidence>
<dbReference type="EMBL" id="CAXKWB010065906">
    <property type="protein sequence ID" value="CAL4189242.1"/>
    <property type="molecule type" value="Genomic_DNA"/>
</dbReference>
<accession>A0AAV2SG74</accession>
<name>A0AAV2SG74_MEGNR</name>
<feature type="transmembrane region" description="Helical" evidence="8">
    <location>
        <begin position="277"/>
        <end position="299"/>
    </location>
</feature>